<dbReference type="AlphaFoldDB" id="A0A917FVD9"/>
<organism evidence="1 2">
    <name type="scientific">Rhodococcoides trifolii</name>
    <dbReference type="NCBI Taxonomy" id="908250"/>
    <lineage>
        <taxon>Bacteria</taxon>
        <taxon>Bacillati</taxon>
        <taxon>Actinomycetota</taxon>
        <taxon>Actinomycetes</taxon>
        <taxon>Mycobacteriales</taxon>
        <taxon>Nocardiaceae</taxon>
        <taxon>Rhodococcoides</taxon>
    </lineage>
</organism>
<keyword evidence="2" id="KW-1185">Reference proteome</keyword>
<evidence type="ECO:0000313" key="2">
    <source>
        <dbReference type="Proteomes" id="UP000654257"/>
    </source>
</evidence>
<comment type="caution">
    <text evidence="1">The sequence shown here is derived from an EMBL/GenBank/DDBJ whole genome shotgun (WGS) entry which is preliminary data.</text>
</comment>
<dbReference type="RefSeq" id="WP_188544462.1">
    <property type="nucleotide sequence ID" value="NZ_BMCU01000002.1"/>
</dbReference>
<dbReference type="Proteomes" id="UP000654257">
    <property type="component" value="Unassembled WGS sequence"/>
</dbReference>
<gene>
    <name evidence="1" type="ORF">GCM10007304_17940</name>
</gene>
<reference evidence="1" key="2">
    <citation type="submission" date="2020-09" db="EMBL/GenBank/DDBJ databases">
        <authorList>
            <person name="Sun Q."/>
            <person name="Sedlacek I."/>
        </authorList>
    </citation>
    <scope>NUCLEOTIDE SEQUENCE</scope>
    <source>
        <strain evidence="1">CCM 7905</strain>
    </source>
</reference>
<reference evidence="1" key="1">
    <citation type="journal article" date="2014" name="Int. J. Syst. Evol. Microbiol.">
        <title>Complete genome sequence of Corynebacterium casei LMG S-19264T (=DSM 44701T), isolated from a smear-ripened cheese.</title>
        <authorList>
            <consortium name="US DOE Joint Genome Institute (JGI-PGF)"/>
            <person name="Walter F."/>
            <person name="Albersmeier A."/>
            <person name="Kalinowski J."/>
            <person name="Ruckert C."/>
        </authorList>
    </citation>
    <scope>NUCLEOTIDE SEQUENCE</scope>
    <source>
        <strain evidence="1">CCM 7905</strain>
    </source>
</reference>
<proteinExistence type="predicted"/>
<accession>A0A917FVD9</accession>
<evidence type="ECO:0000313" key="1">
    <source>
        <dbReference type="EMBL" id="GGG04238.1"/>
    </source>
</evidence>
<dbReference type="EMBL" id="BMCU01000002">
    <property type="protein sequence ID" value="GGG04238.1"/>
    <property type="molecule type" value="Genomic_DNA"/>
</dbReference>
<name>A0A917FVD9_9NOCA</name>
<protein>
    <submittedName>
        <fullName evidence="1">Uncharacterized protein</fullName>
    </submittedName>
</protein>
<sequence length="80" mass="8957">MTTPTTVPTRRIEPGDRLDVEKQLNALPIGAVIRCDDGTKIGLVYQKLHAHLLPWYEAGMPRPCSSENIARHEAPIEVLR</sequence>